<dbReference type="EMBL" id="AAOG01000001">
    <property type="protein sequence ID" value="EAR13754.1"/>
    <property type="molecule type" value="Genomic_DNA"/>
</dbReference>
<sequence>MYAEDHDKMHEAMQNGFMRIRPELIKEMDDYIDANIEFDKMMTLPMNNKIKNDILGEWENDYFKYSFLENNMVNITWKENCNKHAGVFHINENMMLIENDDFNFKCTDKCKINYIREKELSIQDFYEQEDSKERNLQILTKVQLD</sequence>
<accession>A4BXR3</accession>
<gene>
    <name evidence="1" type="ORF">PI23P_04632</name>
</gene>
<protein>
    <submittedName>
        <fullName evidence="1">Uncharacterized protein</fullName>
    </submittedName>
</protein>
<dbReference type="STRING" id="313594.PI23P_04632"/>
<dbReference type="AlphaFoldDB" id="A4BXR3"/>
<proteinExistence type="predicted"/>
<dbReference type="RefSeq" id="WP_004569552.1">
    <property type="nucleotide sequence ID" value="NZ_CH724148.1"/>
</dbReference>
<reference evidence="1 2" key="1">
    <citation type="submission" date="2006-02" db="EMBL/GenBank/DDBJ databases">
        <authorList>
            <person name="Murray A."/>
            <person name="Staley J."/>
            <person name="Ferriera S."/>
            <person name="Johnson J."/>
            <person name="Kravitz S."/>
            <person name="Halpern A."/>
            <person name="Remington K."/>
            <person name="Beeson K."/>
            <person name="Tran B."/>
            <person name="Rogers Y.-H."/>
            <person name="Friedman R."/>
            <person name="Venter J.C."/>
        </authorList>
    </citation>
    <scope>NUCLEOTIDE SEQUENCE [LARGE SCALE GENOMIC DNA]</scope>
    <source>
        <strain evidence="1 2">23-P</strain>
    </source>
</reference>
<evidence type="ECO:0000313" key="1">
    <source>
        <dbReference type="EMBL" id="EAR13754.1"/>
    </source>
</evidence>
<dbReference type="Proteomes" id="UP000003053">
    <property type="component" value="Unassembled WGS sequence"/>
</dbReference>
<organism evidence="1 2">
    <name type="scientific">Polaribacter irgensii 23-P</name>
    <dbReference type="NCBI Taxonomy" id="313594"/>
    <lineage>
        <taxon>Bacteria</taxon>
        <taxon>Pseudomonadati</taxon>
        <taxon>Bacteroidota</taxon>
        <taxon>Flavobacteriia</taxon>
        <taxon>Flavobacteriales</taxon>
        <taxon>Flavobacteriaceae</taxon>
    </lineage>
</organism>
<keyword evidence="2" id="KW-1185">Reference proteome</keyword>
<evidence type="ECO:0000313" key="2">
    <source>
        <dbReference type="Proteomes" id="UP000003053"/>
    </source>
</evidence>
<dbReference type="HOGENOM" id="CLU_1785118_0_0_10"/>
<name>A4BXR3_9FLAO</name>
<comment type="caution">
    <text evidence="1">The sequence shown here is derived from an EMBL/GenBank/DDBJ whole genome shotgun (WGS) entry which is preliminary data.</text>
</comment>